<dbReference type="GO" id="GO:0042956">
    <property type="term" value="P:maltodextrin transmembrane transport"/>
    <property type="evidence" value="ECO:0007669"/>
    <property type="project" value="TreeGrafter"/>
</dbReference>
<dbReference type="Pfam" id="PF01547">
    <property type="entry name" value="SBP_bac_1"/>
    <property type="match status" value="1"/>
</dbReference>
<gene>
    <name evidence="5" type="ORF">A6K24_02330</name>
</gene>
<dbReference type="Gene3D" id="3.40.190.10">
    <property type="entry name" value="Periplasmic binding protein-like II"/>
    <property type="match status" value="2"/>
</dbReference>
<dbReference type="EMBL" id="LWSG01000001">
    <property type="protein sequence ID" value="OAS89411.1"/>
    <property type="molecule type" value="Genomic_DNA"/>
</dbReference>
<proteinExistence type="inferred from homology"/>
<keyword evidence="3 4" id="KW-0732">Signal</keyword>
<evidence type="ECO:0000313" key="5">
    <source>
        <dbReference type="EMBL" id="OAS89411.1"/>
    </source>
</evidence>
<feature type="chain" id="PRO_5039076380" description="Extracellular solute-binding protein" evidence="4">
    <location>
        <begin position="25"/>
        <end position="434"/>
    </location>
</feature>
<feature type="signal peptide" evidence="4">
    <location>
        <begin position="1"/>
        <end position="24"/>
    </location>
</feature>
<protein>
    <recommendedName>
        <fullName evidence="7">Extracellular solute-binding protein</fullName>
    </recommendedName>
</protein>
<reference evidence="6" key="1">
    <citation type="submission" date="2016-04" db="EMBL/GenBank/DDBJ databases">
        <authorList>
            <person name="Lyu Z."/>
            <person name="Lyu W."/>
        </authorList>
    </citation>
    <scope>NUCLEOTIDE SEQUENCE [LARGE SCALE GENOMIC DNA]</scope>
    <source>
        <strain evidence="6">C44</strain>
    </source>
</reference>
<evidence type="ECO:0000256" key="2">
    <source>
        <dbReference type="ARBA" id="ARBA00022448"/>
    </source>
</evidence>
<accession>A0A179T6I4</accession>
<dbReference type="PROSITE" id="PS51257">
    <property type="entry name" value="PROKAR_LIPOPROTEIN"/>
    <property type="match status" value="1"/>
</dbReference>
<dbReference type="PANTHER" id="PTHR30061:SF50">
    <property type="entry name" value="MALTOSE_MALTODEXTRIN-BINDING PERIPLASMIC PROTEIN"/>
    <property type="match status" value="1"/>
</dbReference>
<dbReference type="RefSeq" id="WP_066325234.1">
    <property type="nucleotide sequence ID" value="NZ_LWSG01000001.1"/>
</dbReference>
<evidence type="ECO:0000256" key="3">
    <source>
        <dbReference type="ARBA" id="ARBA00022729"/>
    </source>
</evidence>
<evidence type="ECO:0000256" key="4">
    <source>
        <dbReference type="SAM" id="SignalP"/>
    </source>
</evidence>
<dbReference type="OrthoDB" id="9798191at2"/>
<dbReference type="AlphaFoldDB" id="A0A179T6I4"/>
<dbReference type="GO" id="GO:0055052">
    <property type="term" value="C:ATP-binding cassette (ABC) transporter complex, substrate-binding subunit-containing"/>
    <property type="evidence" value="ECO:0007669"/>
    <property type="project" value="TreeGrafter"/>
</dbReference>
<comment type="similarity">
    <text evidence="1">Belongs to the bacterial solute-binding protein 1 family.</text>
</comment>
<dbReference type="GO" id="GO:0015768">
    <property type="term" value="P:maltose transport"/>
    <property type="evidence" value="ECO:0007669"/>
    <property type="project" value="TreeGrafter"/>
</dbReference>
<organism evidence="5 6">
    <name type="scientific">Metabacillus litoralis</name>
    <dbReference type="NCBI Taxonomy" id="152268"/>
    <lineage>
        <taxon>Bacteria</taxon>
        <taxon>Bacillati</taxon>
        <taxon>Bacillota</taxon>
        <taxon>Bacilli</taxon>
        <taxon>Bacillales</taxon>
        <taxon>Bacillaceae</taxon>
        <taxon>Metabacillus</taxon>
    </lineage>
</organism>
<dbReference type="GO" id="GO:1901982">
    <property type="term" value="F:maltose binding"/>
    <property type="evidence" value="ECO:0007669"/>
    <property type="project" value="TreeGrafter"/>
</dbReference>
<dbReference type="InterPro" id="IPR006059">
    <property type="entry name" value="SBP"/>
</dbReference>
<dbReference type="Proteomes" id="UP000078534">
    <property type="component" value="Unassembled WGS sequence"/>
</dbReference>
<evidence type="ECO:0008006" key="7">
    <source>
        <dbReference type="Google" id="ProtNLM"/>
    </source>
</evidence>
<evidence type="ECO:0000313" key="6">
    <source>
        <dbReference type="Proteomes" id="UP000078534"/>
    </source>
</evidence>
<dbReference type="STRING" id="152268.A6K24_02330"/>
<keyword evidence="6" id="KW-1185">Reference proteome</keyword>
<sequence>MKSLKIKALVILMIMVLSIMTACSGNSNEKSSGSSKENGEKIELTFWNIWTEPSPQNEASLKQVEKFMEEHPNIIIKQQNIPHDQFKVKVKTQAAGQQLPDLIQVFPGAELTPLVDGELIQPIDDILSHWDGLINEGMLGDYKVGDKQYALPANVTPTSLVYYNKAMLAELGYDEFPKTYEEFKTLVTKIQDKDIIPIALGNKAQWVLQSSYISTIGDRMTGSDFLTSVLNGEKKFTDERFVRAVGVIKELADMKAFNEDFNSIDNIQHRDLFVLDEAAMMIDGAWSLGPLLEAMEDDENLGIAPFPAIEGGDGNPEAVSAVTGTGISLNSKLEGEKLEAAQEFLKSFYDEEYYSDLMKADILVAADIEAPEGVSDALKEVSEIVSKQTSPVYDATVPVDVTDAINSGLQEVSIGTLTPEELAEKLQAAVDKQK</sequence>
<keyword evidence="2" id="KW-0813">Transport</keyword>
<dbReference type="SUPFAM" id="SSF53850">
    <property type="entry name" value="Periplasmic binding protein-like II"/>
    <property type="match status" value="1"/>
</dbReference>
<evidence type="ECO:0000256" key="1">
    <source>
        <dbReference type="ARBA" id="ARBA00008520"/>
    </source>
</evidence>
<name>A0A179T6I4_9BACI</name>
<dbReference type="PANTHER" id="PTHR30061">
    <property type="entry name" value="MALTOSE-BINDING PERIPLASMIC PROTEIN"/>
    <property type="match status" value="1"/>
</dbReference>
<comment type="caution">
    <text evidence="5">The sequence shown here is derived from an EMBL/GenBank/DDBJ whole genome shotgun (WGS) entry which is preliminary data.</text>
</comment>